<dbReference type="OMA" id="SEYPAGF"/>
<keyword evidence="3" id="KW-0472">Membrane</keyword>
<keyword evidence="3" id="KW-0812">Transmembrane</keyword>
<dbReference type="AlphaFoldDB" id="V4LYU4"/>
<evidence type="ECO:0000256" key="4">
    <source>
        <dbReference type="SAM" id="SignalP"/>
    </source>
</evidence>
<evidence type="ECO:0000256" key="2">
    <source>
        <dbReference type="ARBA" id="ARBA00022734"/>
    </source>
</evidence>
<evidence type="ECO:0000256" key="1">
    <source>
        <dbReference type="ARBA" id="ARBA00007606"/>
    </source>
</evidence>
<dbReference type="OrthoDB" id="2019747at2759"/>
<feature type="transmembrane region" description="Helical" evidence="3">
    <location>
        <begin position="285"/>
        <end position="306"/>
    </location>
</feature>
<comment type="similarity">
    <text evidence="1">Belongs to the leguminous lectin family.</text>
</comment>
<protein>
    <recommendedName>
        <fullName evidence="5">Legume lectin domain-containing protein</fullName>
    </recommendedName>
</protein>
<dbReference type="STRING" id="72664.V4LYU4"/>
<dbReference type="Gramene" id="ESQ45073">
    <property type="protein sequence ID" value="ESQ45073"/>
    <property type="gene ID" value="EUTSA_v10010505mg"/>
</dbReference>
<evidence type="ECO:0000259" key="5">
    <source>
        <dbReference type="Pfam" id="PF00139"/>
    </source>
</evidence>
<evidence type="ECO:0000256" key="3">
    <source>
        <dbReference type="SAM" id="Phobius"/>
    </source>
</evidence>
<evidence type="ECO:0000313" key="6">
    <source>
        <dbReference type="EMBL" id="ESQ45073.1"/>
    </source>
</evidence>
<dbReference type="InterPro" id="IPR013320">
    <property type="entry name" value="ConA-like_dom_sf"/>
</dbReference>
<keyword evidence="7" id="KW-1185">Reference proteome</keyword>
<dbReference type="Pfam" id="PF00139">
    <property type="entry name" value="Lectin_legB"/>
    <property type="match status" value="1"/>
</dbReference>
<proteinExistence type="inferred from homology"/>
<dbReference type="Proteomes" id="UP000030689">
    <property type="component" value="Unassembled WGS sequence"/>
</dbReference>
<feature type="domain" description="Legume lectin" evidence="5">
    <location>
        <begin position="31"/>
        <end position="249"/>
    </location>
</feature>
<feature type="signal peptide" evidence="4">
    <location>
        <begin position="1"/>
        <end position="29"/>
    </location>
</feature>
<reference evidence="6 7" key="1">
    <citation type="journal article" date="2013" name="Front. Plant Sci.">
        <title>The Reference Genome of the Halophytic Plant Eutrema salsugineum.</title>
        <authorList>
            <person name="Yang R."/>
            <person name="Jarvis D.E."/>
            <person name="Chen H."/>
            <person name="Beilstein M.A."/>
            <person name="Grimwood J."/>
            <person name="Jenkins J."/>
            <person name="Shu S."/>
            <person name="Prochnik S."/>
            <person name="Xin M."/>
            <person name="Ma C."/>
            <person name="Schmutz J."/>
            <person name="Wing R.A."/>
            <person name="Mitchell-Olds T."/>
            <person name="Schumaker K.S."/>
            <person name="Wang X."/>
        </authorList>
    </citation>
    <scope>NUCLEOTIDE SEQUENCE [LARGE SCALE GENOMIC DNA]</scope>
</reference>
<keyword evidence="3" id="KW-1133">Transmembrane helix</keyword>
<dbReference type="InterPro" id="IPR001220">
    <property type="entry name" value="Legume_lectin_dom"/>
</dbReference>
<sequence length="348" mass="38981">MASYILSRSSLLLLLALLSLFSRNSISEAKSSFSFTSFGKKPSFDSDDISLYGDAKLVDGGSSISIQLNDSVSQGDGLVVYKKPIEFVETESEYPAGFSTFISFSISPSRGGRLGFVAFPVNGTSDHSLFEVKFDTSENFTKIGDSSVAVIVDGTNVPEKTRDFSIANLQKKEEEKLVLLYAWINYIAGGQFLEVRLSKSESIKPVDPVIFTWINLSGMLKGKDEFMVGVKSYNGTFNLHSWSLEARRVPKGMHSYGALLGAKLREEEEAKRRRRERVWEIVSCFGMTFASTGLVFFAMMHIWAAFKRKNIVMVMQEECGIKTKEFEYEKMEKMEIVMSKAEAQVVKK</sequence>
<keyword evidence="4" id="KW-0732">Signal</keyword>
<organism evidence="6 7">
    <name type="scientific">Eutrema salsugineum</name>
    <name type="common">Saltwater cress</name>
    <name type="synonym">Sisymbrium salsugineum</name>
    <dbReference type="NCBI Taxonomy" id="72664"/>
    <lineage>
        <taxon>Eukaryota</taxon>
        <taxon>Viridiplantae</taxon>
        <taxon>Streptophyta</taxon>
        <taxon>Embryophyta</taxon>
        <taxon>Tracheophyta</taxon>
        <taxon>Spermatophyta</taxon>
        <taxon>Magnoliopsida</taxon>
        <taxon>eudicotyledons</taxon>
        <taxon>Gunneridae</taxon>
        <taxon>Pentapetalae</taxon>
        <taxon>rosids</taxon>
        <taxon>malvids</taxon>
        <taxon>Brassicales</taxon>
        <taxon>Brassicaceae</taxon>
        <taxon>Eutremeae</taxon>
        <taxon>Eutrema</taxon>
    </lineage>
</organism>
<accession>V4LYU4</accession>
<dbReference type="eggNOG" id="ENOG502QTUJ">
    <property type="taxonomic scope" value="Eukaryota"/>
</dbReference>
<keyword evidence="2" id="KW-0430">Lectin</keyword>
<dbReference type="InterPro" id="IPR050258">
    <property type="entry name" value="Leguminous_Lectin"/>
</dbReference>
<feature type="chain" id="PRO_5004722121" description="Legume lectin domain-containing protein" evidence="4">
    <location>
        <begin position="30"/>
        <end position="348"/>
    </location>
</feature>
<gene>
    <name evidence="6" type="ORF">EUTSA_v10010505mg</name>
</gene>
<evidence type="ECO:0000313" key="7">
    <source>
        <dbReference type="Proteomes" id="UP000030689"/>
    </source>
</evidence>
<dbReference type="Gene3D" id="2.60.120.200">
    <property type="match status" value="1"/>
</dbReference>
<dbReference type="PANTHER" id="PTHR32401">
    <property type="entry name" value="CONCANAVALIN A-LIKE LECTIN FAMILY PROTEIN"/>
    <property type="match status" value="1"/>
</dbReference>
<name>V4LYU4_EUTSA</name>
<dbReference type="SUPFAM" id="SSF49899">
    <property type="entry name" value="Concanavalin A-like lectins/glucanases"/>
    <property type="match status" value="1"/>
</dbReference>
<dbReference type="KEGG" id="eus:EUTSA_v10010505mg"/>
<dbReference type="GO" id="GO:0030246">
    <property type="term" value="F:carbohydrate binding"/>
    <property type="evidence" value="ECO:0007669"/>
    <property type="project" value="UniProtKB-KW"/>
</dbReference>
<dbReference type="PANTHER" id="PTHR32401:SF11">
    <property type="entry name" value="CONCANAVALIN A-LIKE LECTIN FAMILY PROTEIN"/>
    <property type="match status" value="1"/>
</dbReference>
<dbReference type="EMBL" id="KI517435">
    <property type="protein sequence ID" value="ESQ45073.1"/>
    <property type="molecule type" value="Genomic_DNA"/>
</dbReference>